<sequence>MKELYLIRHGKTYGNTLGRYIGTTDEPLCEEGREALQAIFEAGLYPMPDVLYGSPLKRCRETGAILFPGKKMIPVSRLRECDFGEFENKNYKELSGNAAYQAWIDSNGTLPFPGGESREAFEKRCREGFAELLKGLRDKPFRRAAFVVHGGTIMSILAAYAAEKEEFYHWQVQNGEGFRMLWDETEKGGIILHEISHLCPDTGLCAGSDLR</sequence>
<dbReference type="InterPro" id="IPR029033">
    <property type="entry name" value="His_PPase_superfam"/>
</dbReference>
<dbReference type="Proteomes" id="UP001438008">
    <property type="component" value="Unassembled WGS sequence"/>
</dbReference>
<evidence type="ECO:0000313" key="1">
    <source>
        <dbReference type="EMBL" id="MEQ2471010.1"/>
    </source>
</evidence>
<dbReference type="EMBL" id="JBBMFE010000001">
    <property type="protein sequence ID" value="MEQ2471010.1"/>
    <property type="molecule type" value="Genomic_DNA"/>
</dbReference>
<dbReference type="EC" id="3.1.3.-" evidence="1"/>
<reference evidence="1 2" key="1">
    <citation type="submission" date="2024-03" db="EMBL/GenBank/DDBJ databases">
        <title>Human intestinal bacterial collection.</title>
        <authorList>
            <person name="Pauvert C."/>
            <person name="Hitch T.C.A."/>
            <person name="Clavel T."/>
        </authorList>
    </citation>
    <scope>NUCLEOTIDE SEQUENCE [LARGE SCALE GENOMIC DNA]</scope>
    <source>
        <strain evidence="1 2">CLA-AA-H132</strain>
    </source>
</reference>
<dbReference type="InterPro" id="IPR050275">
    <property type="entry name" value="PGM_Phosphatase"/>
</dbReference>
<dbReference type="SUPFAM" id="SSF53254">
    <property type="entry name" value="Phosphoglycerate mutase-like"/>
    <property type="match status" value="1"/>
</dbReference>
<dbReference type="PANTHER" id="PTHR48100:SF59">
    <property type="entry name" value="ADENOSYLCOBALAMIN_ALPHA-RIBAZOLE PHOSPHATASE"/>
    <property type="match status" value="1"/>
</dbReference>
<organism evidence="1 2">
    <name type="scientific">Laedolimicola intestinihominis</name>
    <dbReference type="NCBI Taxonomy" id="3133166"/>
    <lineage>
        <taxon>Bacteria</taxon>
        <taxon>Bacillati</taxon>
        <taxon>Bacillota</taxon>
        <taxon>Clostridia</taxon>
        <taxon>Lachnospirales</taxon>
        <taxon>Lachnospiraceae</taxon>
        <taxon>Laedolimicola</taxon>
    </lineage>
</organism>
<evidence type="ECO:0000313" key="2">
    <source>
        <dbReference type="Proteomes" id="UP001438008"/>
    </source>
</evidence>
<dbReference type="CDD" id="cd07067">
    <property type="entry name" value="HP_PGM_like"/>
    <property type="match status" value="1"/>
</dbReference>
<protein>
    <submittedName>
        <fullName evidence="1">Histidine phosphatase family protein</fullName>
        <ecNumber evidence="1">3.1.3.-</ecNumber>
    </submittedName>
</protein>
<gene>
    <name evidence="1" type="ORF">WMO29_00610</name>
</gene>
<name>A0ABV1FCA2_9FIRM</name>
<dbReference type="GO" id="GO:0016787">
    <property type="term" value="F:hydrolase activity"/>
    <property type="evidence" value="ECO:0007669"/>
    <property type="project" value="UniProtKB-KW"/>
</dbReference>
<dbReference type="InterPro" id="IPR013078">
    <property type="entry name" value="His_Pase_superF_clade-1"/>
</dbReference>
<proteinExistence type="predicted"/>
<accession>A0ABV1FCA2</accession>
<dbReference type="PANTHER" id="PTHR48100">
    <property type="entry name" value="BROAD-SPECIFICITY PHOSPHATASE YOR283W-RELATED"/>
    <property type="match status" value="1"/>
</dbReference>
<keyword evidence="2" id="KW-1185">Reference proteome</keyword>
<dbReference type="Gene3D" id="3.40.50.1240">
    <property type="entry name" value="Phosphoglycerate mutase-like"/>
    <property type="match status" value="1"/>
</dbReference>
<keyword evidence="1" id="KW-0378">Hydrolase</keyword>
<dbReference type="RefSeq" id="WP_349163319.1">
    <property type="nucleotide sequence ID" value="NZ_JBBMFE010000001.1"/>
</dbReference>
<dbReference type="Pfam" id="PF00300">
    <property type="entry name" value="His_Phos_1"/>
    <property type="match status" value="1"/>
</dbReference>
<dbReference type="SMART" id="SM00855">
    <property type="entry name" value="PGAM"/>
    <property type="match status" value="1"/>
</dbReference>
<comment type="caution">
    <text evidence="1">The sequence shown here is derived from an EMBL/GenBank/DDBJ whole genome shotgun (WGS) entry which is preliminary data.</text>
</comment>